<dbReference type="AlphaFoldDB" id="A0A0C9ZXB0"/>
<reference evidence="2" key="2">
    <citation type="submission" date="2015-01" db="EMBL/GenBank/DDBJ databases">
        <title>Evolutionary Origins and Diversification of the Mycorrhizal Mutualists.</title>
        <authorList>
            <consortium name="DOE Joint Genome Institute"/>
            <consortium name="Mycorrhizal Genomics Consortium"/>
            <person name="Kohler A."/>
            <person name="Kuo A."/>
            <person name="Nagy L.G."/>
            <person name="Floudas D."/>
            <person name="Copeland A."/>
            <person name="Barry K.W."/>
            <person name="Cichocki N."/>
            <person name="Veneault-Fourrey C."/>
            <person name="LaButti K."/>
            <person name="Lindquist E.A."/>
            <person name="Lipzen A."/>
            <person name="Lundell T."/>
            <person name="Morin E."/>
            <person name="Murat C."/>
            <person name="Riley R."/>
            <person name="Ohm R."/>
            <person name="Sun H."/>
            <person name="Tunlid A."/>
            <person name="Henrissat B."/>
            <person name="Grigoriev I.V."/>
            <person name="Hibbett D.S."/>
            <person name="Martin F."/>
        </authorList>
    </citation>
    <scope>NUCLEOTIDE SEQUENCE [LARGE SCALE GENOMIC DNA]</scope>
    <source>
        <strain evidence="2">441</strain>
    </source>
</reference>
<evidence type="ECO:0000313" key="1">
    <source>
        <dbReference type="EMBL" id="KIK30729.1"/>
    </source>
</evidence>
<dbReference type="HOGENOM" id="CLU_108161_0_0_1"/>
<dbReference type="EMBL" id="KN833686">
    <property type="protein sequence ID" value="KIK30729.1"/>
    <property type="molecule type" value="Genomic_DNA"/>
</dbReference>
<keyword evidence="2" id="KW-1185">Reference proteome</keyword>
<feature type="non-terminal residue" evidence="1">
    <location>
        <position position="1"/>
    </location>
</feature>
<protein>
    <submittedName>
        <fullName evidence="1">Uncharacterized protein</fullName>
    </submittedName>
</protein>
<reference evidence="1 2" key="1">
    <citation type="submission" date="2014-04" db="EMBL/GenBank/DDBJ databases">
        <authorList>
            <consortium name="DOE Joint Genome Institute"/>
            <person name="Kuo A."/>
            <person name="Kohler A."/>
            <person name="Costa M.D."/>
            <person name="Nagy L.G."/>
            <person name="Floudas D."/>
            <person name="Copeland A."/>
            <person name="Barry K.W."/>
            <person name="Cichocki N."/>
            <person name="Veneault-Fourrey C."/>
            <person name="LaButti K."/>
            <person name="Lindquist E.A."/>
            <person name="Lipzen A."/>
            <person name="Lundell T."/>
            <person name="Morin E."/>
            <person name="Murat C."/>
            <person name="Sun H."/>
            <person name="Tunlid A."/>
            <person name="Henrissat B."/>
            <person name="Grigoriev I.V."/>
            <person name="Hibbett D.S."/>
            <person name="Martin F."/>
            <person name="Nordberg H.P."/>
            <person name="Cantor M.N."/>
            <person name="Hua S.X."/>
        </authorList>
    </citation>
    <scope>NUCLEOTIDE SEQUENCE [LARGE SCALE GENOMIC DNA]</scope>
    <source>
        <strain evidence="1 2">441</strain>
    </source>
</reference>
<proteinExistence type="predicted"/>
<gene>
    <name evidence="1" type="ORF">PISMIDRAFT_670848</name>
</gene>
<sequence>MLAANHFRFRCRGRTAIFKRPLTKPAVETDACAIPLNPTWSVNELLSSYPTPTLSSATFRRLHELSALIPPAEGTAEREEMKMELEELVRLVEAVKLVKLEDRPGDAIADGRIWAEGRGIPLDNDSSTDGDGVQGRDLLSLASRTLDGMYVVEANSKG</sequence>
<dbReference type="OrthoDB" id="5522061at2759"/>
<dbReference type="Proteomes" id="UP000054018">
    <property type="component" value="Unassembled WGS sequence"/>
</dbReference>
<accession>A0A0C9ZXB0</accession>
<name>A0A0C9ZXB0_9AGAM</name>
<evidence type="ECO:0000313" key="2">
    <source>
        <dbReference type="Proteomes" id="UP000054018"/>
    </source>
</evidence>
<organism evidence="1 2">
    <name type="scientific">Pisolithus microcarpus 441</name>
    <dbReference type="NCBI Taxonomy" id="765257"/>
    <lineage>
        <taxon>Eukaryota</taxon>
        <taxon>Fungi</taxon>
        <taxon>Dikarya</taxon>
        <taxon>Basidiomycota</taxon>
        <taxon>Agaricomycotina</taxon>
        <taxon>Agaricomycetes</taxon>
        <taxon>Agaricomycetidae</taxon>
        <taxon>Boletales</taxon>
        <taxon>Sclerodermatineae</taxon>
        <taxon>Pisolithaceae</taxon>
        <taxon>Pisolithus</taxon>
    </lineage>
</organism>